<sequence length="32" mass="3717">MNEQEQKPSTQNDNKKTWASKSGCRGLDRNKH</sequence>
<reference evidence="2 3" key="1">
    <citation type="submission" date="2018-08" db="EMBL/GenBank/DDBJ databases">
        <authorList>
            <person name="Muller C M."/>
        </authorList>
    </citation>
    <scope>NUCLEOTIDE SEQUENCE [LARGE SCALE GENOMIC DNA]</scope>
</reference>
<protein>
    <submittedName>
        <fullName evidence="2">Bgt-50870</fullName>
    </submittedName>
</protein>
<proteinExistence type="predicted"/>
<evidence type="ECO:0000313" key="2">
    <source>
        <dbReference type="EMBL" id="VCU41333.1"/>
    </source>
</evidence>
<dbReference type="AlphaFoldDB" id="A0A9X9LBH7"/>
<evidence type="ECO:0000256" key="1">
    <source>
        <dbReference type="SAM" id="MobiDB-lite"/>
    </source>
</evidence>
<feature type="compositionally biased region" description="Polar residues" evidence="1">
    <location>
        <begin position="7"/>
        <end position="20"/>
    </location>
</feature>
<organism evidence="2 3">
    <name type="scientific">Blumeria graminis f. sp. tritici</name>
    <dbReference type="NCBI Taxonomy" id="62690"/>
    <lineage>
        <taxon>Eukaryota</taxon>
        <taxon>Fungi</taxon>
        <taxon>Dikarya</taxon>
        <taxon>Ascomycota</taxon>
        <taxon>Pezizomycotina</taxon>
        <taxon>Leotiomycetes</taxon>
        <taxon>Erysiphales</taxon>
        <taxon>Erysiphaceae</taxon>
        <taxon>Blumeria</taxon>
    </lineage>
</organism>
<name>A0A9X9LBH7_BLUGR</name>
<dbReference type="Proteomes" id="UP000324639">
    <property type="component" value="Chromosome Bgt_-04"/>
</dbReference>
<evidence type="ECO:0000313" key="3">
    <source>
        <dbReference type="Proteomes" id="UP000324639"/>
    </source>
</evidence>
<dbReference type="EMBL" id="LR026987">
    <property type="protein sequence ID" value="VCU41333.1"/>
    <property type="molecule type" value="Genomic_DNA"/>
</dbReference>
<gene>
    <name evidence="2" type="ORF">BGT96224V316_LOCUS2574</name>
</gene>
<accession>A0A9X9LBH7</accession>
<feature type="region of interest" description="Disordered" evidence="1">
    <location>
        <begin position="1"/>
        <end position="32"/>
    </location>
</feature>
<keyword evidence="3" id="KW-1185">Reference proteome</keyword>